<sequence length="146" mass="16408">MNETETSGTRALFRPAFTHMAFHTADIDKTAAFYMRFCGMENVHERENDGIRVIWLAEPGKEHEFVFVLIAGGKPDPQPEHDMSHLGFALESRKAVDKIAEKGKAHLFWEPRDLPPPVGYFCALKDPDGRVVEFSYGQPLGPGYDG</sequence>
<dbReference type="InterPro" id="IPR029068">
    <property type="entry name" value="Glyas_Bleomycin-R_OHBP_Dase"/>
</dbReference>
<proteinExistence type="predicted"/>
<dbReference type="SUPFAM" id="SSF54593">
    <property type="entry name" value="Glyoxalase/Bleomycin resistance protein/Dihydroxybiphenyl dioxygenase"/>
    <property type="match status" value="1"/>
</dbReference>
<dbReference type="PANTHER" id="PTHR41294">
    <property type="entry name" value="CADMIUM-INDUCED PROTEIN CADI"/>
    <property type="match status" value="1"/>
</dbReference>
<dbReference type="GO" id="GO:0046686">
    <property type="term" value="P:response to cadmium ion"/>
    <property type="evidence" value="ECO:0007669"/>
    <property type="project" value="TreeGrafter"/>
</dbReference>
<evidence type="ECO:0000259" key="1">
    <source>
        <dbReference type="PROSITE" id="PS51819"/>
    </source>
</evidence>
<protein>
    <submittedName>
        <fullName evidence="2">Lactoylglutathione lyase</fullName>
    </submittedName>
</protein>
<dbReference type="PROSITE" id="PS51819">
    <property type="entry name" value="VOC"/>
    <property type="match status" value="1"/>
</dbReference>
<dbReference type="InterPro" id="IPR037523">
    <property type="entry name" value="VOC_core"/>
</dbReference>
<name>A0A081BDI1_9HYPH</name>
<dbReference type="GO" id="GO:0016829">
    <property type="term" value="F:lyase activity"/>
    <property type="evidence" value="ECO:0007669"/>
    <property type="project" value="UniProtKB-KW"/>
</dbReference>
<dbReference type="EMBL" id="BBIO01000015">
    <property type="protein sequence ID" value="GAK46099.1"/>
    <property type="molecule type" value="Genomic_DNA"/>
</dbReference>
<keyword evidence="3" id="KW-1185">Reference proteome</keyword>
<feature type="domain" description="VOC" evidence="1">
    <location>
        <begin position="16"/>
        <end position="137"/>
    </location>
</feature>
<dbReference type="CDD" id="cd06587">
    <property type="entry name" value="VOC"/>
    <property type="match status" value="1"/>
</dbReference>
<gene>
    <name evidence="2" type="ORF">M2A_2598</name>
</gene>
<dbReference type="InterPro" id="IPR004360">
    <property type="entry name" value="Glyas_Fos-R_dOase_dom"/>
</dbReference>
<organism evidence="2 3">
    <name type="scientific">Tepidicaulis marinus</name>
    <dbReference type="NCBI Taxonomy" id="1333998"/>
    <lineage>
        <taxon>Bacteria</taxon>
        <taxon>Pseudomonadati</taxon>
        <taxon>Pseudomonadota</taxon>
        <taxon>Alphaproteobacteria</taxon>
        <taxon>Hyphomicrobiales</taxon>
        <taxon>Parvibaculaceae</taxon>
        <taxon>Tepidicaulis</taxon>
    </lineage>
</organism>
<dbReference type="AlphaFoldDB" id="A0A081BDI1"/>
<dbReference type="STRING" id="1333998.M2A_2598"/>
<dbReference type="Gene3D" id="3.10.180.10">
    <property type="entry name" value="2,3-Dihydroxybiphenyl 1,2-Dioxygenase, domain 1"/>
    <property type="match status" value="1"/>
</dbReference>
<dbReference type="Proteomes" id="UP000028702">
    <property type="component" value="Unassembled WGS sequence"/>
</dbReference>
<evidence type="ECO:0000313" key="2">
    <source>
        <dbReference type="EMBL" id="GAK46099.1"/>
    </source>
</evidence>
<dbReference type="PANTHER" id="PTHR41294:SF1">
    <property type="entry name" value="CADMIUM-INDUCED PROTEIN CADI"/>
    <property type="match status" value="1"/>
</dbReference>
<comment type="caution">
    <text evidence="2">The sequence shown here is derived from an EMBL/GenBank/DDBJ whole genome shotgun (WGS) entry which is preliminary data.</text>
</comment>
<reference evidence="2 3" key="1">
    <citation type="submission" date="2014-07" db="EMBL/GenBank/DDBJ databases">
        <title>Tepidicaulis marinum gen. nov., sp. nov., a novel marine bacterium denitrifying nitrate to nitrous oxide strictly under microaerobic conditions.</title>
        <authorList>
            <person name="Takeuchi M."/>
            <person name="Yamagishi T."/>
            <person name="Kamagata Y."/>
            <person name="Oshima K."/>
            <person name="Hattori M."/>
            <person name="Katayama T."/>
            <person name="Hanada S."/>
            <person name="Tamaki H."/>
            <person name="Marumo K."/>
            <person name="Maeda H."/>
            <person name="Nedachi M."/>
            <person name="Iwasaki W."/>
            <person name="Suwa Y."/>
            <person name="Sakata S."/>
        </authorList>
    </citation>
    <scope>NUCLEOTIDE SEQUENCE [LARGE SCALE GENOMIC DNA]</scope>
    <source>
        <strain evidence="2 3">MA2</strain>
    </source>
</reference>
<keyword evidence="2" id="KW-0456">Lyase</keyword>
<evidence type="ECO:0000313" key="3">
    <source>
        <dbReference type="Proteomes" id="UP000028702"/>
    </source>
</evidence>
<accession>A0A081BDI1</accession>
<dbReference type="InterPro" id="IPR052393">
    <property type="entry name" value="Cadmium-induced_rsp"/>
</dbReference>
<dbReference type="eggNOG" id="COG0346">
    <property type="taxonomic scope" value="Bacteria"/>
</dbReference>
<dbReference type="RefSeq" id="WP_045448359.1">
    <property type="nucleotide sequence ID" value="NZ_BBIO01000015.1"/>
</dbReference>
<dbReference type="Pfam" id="PF00903">
    <property type="entry name" value="Glyoxalase"/>
    <property type="match status" value="1"/>
</dbReference>